<keyword evidence="5 6" id="KW-0539">Nucleus</keyword>
<dbReference type="PROSITE" id="PS00346">
    <property type="entry name" value="ETS_DOMAIN_2"/>
    <property type="match status" value="1"/>
</dbReference>
<dbReference type="GO" id="GO:0030154">
    <property type="term" value="P:cell differentiation"/>
    <property type="evidence" value="ECO:0007669"/>
    <property type="project" value="TreeGrafter"/>
</dbReference>
<keyword evidence="3" id="KW-0217">Developmental protein</keyword>
<dbReference type="InterPro" id="IPR000418">
    <property type="entry name" value="Ets_dom"/>
</dbReference>
<accession>A0A8J9UL27</accession>
<feature type="region of interest" description="Disordered" evidence="7">
    <location>
        <begin position="90"/>
        <end position="117"/>
    </location>
</feature>
<dbReference type="OrthoDB" id="8196042at2759"/>
<feature type="region of interest" description="Disordered" evidence="7">
    <location>
        <begin position="222"/>
        <end position="241"/>
    </location>
</feature>
<evidence type="ECO:0000256" key="6">
    <source>
        <dbReference type="RuleBase" id="RU004019"/>
    </source>
</evidence>
<dbReference type="GO" id="GO:0006914">
    <property type="term" value="P:autophagy"/>
    <property type="evidence" value="ECO:0007669"/>
    <property type="project" value="UniProtKB-ARBA"/>
</dbReference>
<feature type="domain" description="ETS" evidence="8">
    <location>
        <begin position="309"/>
        <end position="391"/>
    </location>
</feature>
<evidence type="ECO:0000256" key="7">
    <source>
        <dbReference type="SAM" id="MobiDB-lite"/>
    </source>
</evidence>
<feature type="compositionally biased region" description="Basic residues" evidence="7">
    <location>
        <begin position="277"/>
        <end position="289"/>
    </location>
</feature>
<reference evidence="9" key="1">
    <citation type="submission" date="2021-12" db="EMBL/GenBank/DDBJ databases">
        <authorList>
            <person name="Martin H S."/>
        </authorList>
    </citation>
    <scope>NUCLEOTIDE SEQUENCE</scope>
</reference>
<feature type="compositionally biased region" description="Basic and acidic residues" evidence="7">
    <location>
        <begin position="13"/>
        <end position="31"/>
    </location>
</feature>
<evidence type="ECO:0000256" key="4">
    <source>
        <dbReference type="ARBA" id="ARBA00023125"/>
    </source>
</evidence>
<feature type="region of interest" description="Disordered" evidence="7">
    <location>
        <begin position="277"/>
        <end position="304"/>
    </location>
</feature>
<comment type="subcellular location">
    <subcellularLocation>
        <location evidence="1 6">Nucleus</location>
    </subcellularLocation>
</comment>
<dbReference type="GO" id="GO:0040034">
    <property type="term" value="P:regulation of development, heterochronic"/>
    <property type="evidence" value="ECO:0007669"/>
    <property type="project" value="UniProtKB-ARBA"/>
</dbReference>
<evidence type="ECO:0000256" key="3">
    <source>
        <dbReference type="ARBA" id="ARBA00022473"/>
    </source>
</evidence>
<dbReference type="PRINTS" id="PR00454">
    <property type="entry name" value="ETSDOMAIN"/>
</dbReference>
<feature type="region of interest" description="Disordered" evidence="7">
    <location>
        <begin position="158"/>
        <end position="211"/>
    </location>
</feature>
<dbReference type="GO" id="GO:0001228">
    <property type="term" value="F:DNA-binding transcription activator activity, RNA polymerase II-specific"/>
    <property type="evidence" value="ECO:0007669"/>
    <property type="project" value="UniProtKB-ARBA"/>
</dbReference>
<feature type="non-terminal residue" evidence="9">
    <location>
        <position position="405"/>
    </location>
</feature>
<keyword evidence="4 6" id="KW-0238">DNA-binding</keyword>
<keyword evidence="10" id="KW-1185">Reference proteome</keyword>
<dbReference type="SUPFAM" id="SSF46785">
    <property type="entry name" value="Winged helix' DNA-binding domain"/>
    <property type="match status" value="1"/>
</dbReference>
<evidence type="ECO:0000256" key="1">
    <source>
        <dbReference type="ARBA" id="ARBA00004123"/>
    </source>
</evidence>
<comment type="similarity">
    <text evidence="2 6">Belongs to the ETS family.</text>
</comment>
<dbReference type="GO" id="GO:0005634">
    <property type="term" value="C:nucleus"/>
    <property type="evidence" value="ECO:0007669"/>
    <property type="project" value="UniProtKB-SubCell"/>
</dbReference>
<evidence type="ECO:0000259" key="8">
    <source>
        <dbReference type="PROSITE" id="PS50061"/>
    </source>
</evidence>
<dbReference type="InterPro" id="IPR036388">
    <property type="entry name" value="WH-like_DNA-bd_sf"/>
</dbReference>
<dbReference type="AlphaFoldDB" id="A0A8J9UL27"/>
<proteinExistence type="inferred from homology"/>
<dbReference type="GO" id="GO:0043565">
    <property type="term" value="F:sequence-specific DNA binding"/>
    <property type="evidence" value="ECO:0007669"/>
    <property type="project" value="InterPro"/>
</dbReference>
<evidence type="ECO:0000313" key="9">
    <source>
        <dbReference type="EMBL" id="CAH0722118.1"/>
    </source>
</evidence>
<feature type="region of interest" description="Disordered" evidence="7">
    <location>
        <begin position="1"/>
        <end position="53"/>
    </location>
</feature>
<dbReference type="PANTHER" id="PTHR11849">
    <property type="entry name" value="ETS"/>
    <property type="match status" value="1"/>
</dbReference>
<gene>
    <name evidence="9" type="ORF">BINO364_LOCUS8130</name>
</gene>
<evidence type="ECO:0000256" key="5">
    <source>
        <dbReference type="ARBA" id="ARBA00023242"/>
    </source>
</evidence>
<sequence>MAVEARPASTGPETRRSPVPDRRAMSADSEPRTLAARKAYPEPSEEDAPLDLTVHTRKEITVREFARHPFADPTDYVRAQAILRQSRGFLAAGRDSGTESDDSAGRMSPGEDPTSGKAYKKSLMKRYMDGEPTTLSLGARGSLGRALLHGLLAPTPAPRHHLYTAPNTGSLPPSPADSGVSDVESSSSGAGSAEELKARLQPPPTPFHTPFLPFYQQHQIASLQHHAHPRPPVGTVERDSYYGGYGGNHHFAAPAPPPLPHDDLPYSVFDFGDYQRHSHHNKLKPKKRPRTDAPPTPGVKRKSREGSTTYLWEFLLKLLQDREYCPRYIKWTNREKGVFKLVDSKAVSRLWGLHKNKPDMNYETMGRALRYYYQRGILAKVDGQRLVYQFVDVPKDIVEIDCSLA</sequence>
<dbReference type="Gene3D" id="1.10.10.10">
    <property type="entry name" value="Winged helix-like DNA-binding domain superfamily/Winged helix DNA-binding domain"/>
    <property type="match status" value="1"/>
</dbReference>
<dbReference type="FunFam" id="1.10.10.10:FF:000411">
    <property type="entry name" value="Ecdysone-induced protein 74EF isoform A"/>
    <property type="match status" value="1"/>
</dbReference>
<evidence type="ECO:0000313" key="10">
    <source>
        <dbReference type="Proteomes" id="UP000838878"/>
    </source>
</evidence>
<dbReference type="SMART" id="SM00413">
    <property type="entry name" value="ETS"/>
    <property type="match status" value="1"/>
</dbReference>
<protein>
    <recommendedName>
        <fullName evidence="8">ETS domain-containing protein</fullName>
    </recommendedName>
</protein>
<name>A0A8J9UL27_9NEOP</name>
<dbReference type="InterPro" id="IPR036390">
    <property type="entry name" value="WH_DNA-bd_sf"/>
</dbReference>
<evidence type="ECO:0000256" key="2">
    <source>
        <dbReference type="ARBA" id="ARBA00005562"/>
    </source>
</evidence>
<organism evidence="9 10">
    <name type="scientific">Brenthis ino</name>
    <name type="common">lesser marbled fritillary</name>
    <dbReference type="NCBI Taxonomy" id="405034"/>
    <lineage>
        <taxon>Eukaryota</taxon>
        <taxon>Metazoa</taxon>
        <taxon>Ecdysozoa</taxon>
        <taxon>Arthropoda</taxon>
        <taxon>Hexapoda</taxon>
        <taxon>Insecta</taxon>
        <taxon>Pterygota</taxon>
        <taxon>Neoptera</taxon>
        <taxon>Endopterygota</taxon>
        <taxon>Lepidoptera</taxon>
        <taxon>Glossata</taxon>
        <taxon>Ditrysia</taxon>
        <taxon>Papilionoidea</taxon>
        <taxon>Nymphalidae</taxon>
        <taxon>Heliconiinae</taxon>
        <taxon>Argynnini</taxon>
        <taxon>Brenthis</taxon>
    </lineage>
</organism>
<dbReference type="PROSITE" id="PS00345">
    <property type="entry name" value="ETS_DOMAIN_1"/>
    <property type="match status" value="1"/>
</dbReference>
<feature type="compositionally biased region" description="Low complexity" evidence="7">
    <location>
        <begin position="176"/>
        <end position="193"/>
    </location>
</feature>
<dbReference type="PANTHER" id="PTHR11849:SF191">
    <property type="entry name" value="ECDYSONE-INDUCED PROTEIN 74EF ISOFORM B"/>
    <property type="match status" value="1"/>
</dbReference>
<dbReference type="Proteomes" id="UP000838878">
    <property type="component" value="Chromosome 3"/>
</dbReference>
<dbReference type="InterPro" id="IPR046328">
    <property type="entry name" value="ETS_fam"/>
</dbReference>
<dbReference type="Pfam" id="PF00178">
    <property type="entry name" value="Ets"/>
    <property type="match status" value="1"/>
</dbReference>
<dbReference type="PROSITE" id="PS50061">
    <property type="entry name" value="ETS_DOMAIN_3"/>
    <property type="match status" value="1"/>
</dbReference>
<dbReference type="EMBL" id="OV170223">
    <property type="protein sequence ID" value="CAH0722118.1"/>
    <property type="molecule type" value="Genomic_DNA"/>
</dbReference>